<proteinExistence type="predicted"/>
<feature type="transmembrane region" description="Helical" evidence="1">
    <location>
        <begin position="31"/>
        <end position="51"/>
    </location>
</feature>
<dbReference type="EMBL" id="LXKT01000025">
    <property type="protein sequence ID" value="OCJ34278.1"/>
    <property type="molecule type" value="Genomic_DNA"/>
</dbReference>
<gene>
    <name evidence="2" type="ORF">A6U91_15375</name>
</gene>
<name>A0AB36EEL2_AGRTU</name>
<sequence>MVFGHSFYIFQTGGYSELETQLIEKNYTGTLAVGVFFFLSGILVTQSYALNASPARFLLMRAFRI</sequence>
<dbReference type="RefSeq" id="WP_065688545.1">
    <property type="nucleotide sequence ID" value="NZ_JBLZOV010000028.1"/>
</dbReference>
<organism evidence="2 3">
    <name type="scientific">Agrobacterium tumefaciens</name>
    <dbReference type="NCBI Taxonomy" id="358"/>
    <lineage>
        <taxon>Bacteria</taxon>
        <taxon>Pseudomonadati</taxon>
        <taxon>Pseudomonadota</taxon>
        <taxon>Alphaproteobacteria</taxon>
        <taxon>Hyphomicrobiales</taxon>
        <taxon>Rhizobiaceae</taxon>
        <taxon>Rhizobium/Agrobacterium group</taxon>
        <taxon>Agrobacterium</taxon>
        <taxon>Agrobacterium tumefaciens complex</taxon>
    </lineage>
</organism>
<keyword evidence="1" id="KW-0812">Transmembrane</keyword>
<dbReference type="Proteomes" id="UP000093451">
    <property type="component" value="Unassembled WGS sequence"/>
</dbReference>
<protein>
    <recommendedName>
        <fullName evidence="4">Acyltransferase</fullName>
    </recommendedName>
</protein>
<evidence type="ECO:0000313" key="3">
    <source>
        <dbReference type="Proteomes" id="UP000093451"/>
    </source>
</evidence>
<evidence type="ECO:0008006" key="4">
    <source>
        <dbReference type="Google" id="ProtNLM"/>
    </source>
</evidence>
<comment type="caution">
    <text evidence="2">The sequence shown here is derived from an EMBL/GenBank/DDBJ whole genome shotgun (WGS) entry which is preliminary data.</text>
</comment>
<evidence type="ECO:0000313" key="2">
    <source>
        <dbReference type="EMBL" id="OCJ34278.1"/>
    </source>
</evidence>
<evidence type="ECO:0000256" key="1">
    <source>
        <dbReference type="SAM" id="Phobius"/>
    </source>
</evidence>
<keyword evidence="1" id="KW-0472">Membrane</keyword>
<dbReference type="AlphaFoldDB" id="A0AB36EEL2"/>
<accession>A0AB36EEL2</accession>
<reference evidence="2 3" key="1">
    <citation type="journal article" date="2016" name="PeerJ">
        <title>Gall-ID: tools for genotyping gall-causing phytopathogenic bacteria.</title>
        <authorList>
            <person name="Davis E.W.II."/>
            <person name="Weisberg A.J."/>
            <person name="Tabima J.F."/>
            <person name="Grunwald N.J."/>
            <person name="Chang J.H."/>
        </authorList>
    </citation>
    <scope>NUCLEOTIDE SEQUENCE [LARGE SCALE GENOMIC DNA]</scope>
    <source>
        <strain evidence="2 3">N2/73</strain>
    </source>
</reference>
<keyword evidence="1" id="KW-1133">Transmembrane helix</keyword>